<evidence type="ECO:0000259" key="15">
    <source>
        <dbReference type="Pfam" id="PF00122"/>
    </source>
</evidence>
<dbReference type="InterPro" id="IPR027256">
    <property type="entry name" value="P-typ_ATPase_IB"/>
</dbReference>
<organism evidence="16 17">
    <name type="scientific">Jeotgalibaca dankookensis</name>
    <dbReference type="NCBI Taxonomy" id="708126"/>
    <lineage>
        <taxon>Bacteria</taxon>
        <taxon>Bacillati</taxon>
        <taxon>Bacillota</taxon>
        <taxon>Bacilli</taxon>
        <taxon>Lactobacillales</taxon>
        <taxon>Carnobacteriaceae</taxon>
        <taxon>Jeotgalibaca</taxon>
    </lineage>
</organism>
<sequence>MNTYSSVYDKYSREKVTTMSQVKDEHHAHHHEHDHGKRPIILYFVGLGLAMVALVISGENRFLANSLFAIASISAGYHVIILEGIGETIENSKTNHAFTPNSHILMGLAALGASIIGNFWEGTLLILIFSGAHFLEEYAEGRSQREITKLLELNPTTARLIMPDGNTQIVDVSSLNIGDQLQVLNGDQVPTDGVILTGSTSIDESSINGESIPKEKKAGDSVFGSTINGTGSFTMQVTKEKNDTVFSKILELVGQNQENQTKASSIIQKFEPKYVTFVLIAIVLLILLAPSLFNWTWSQSFYRGLVILVAASPCALAAATVSVTLSTTSNLAKRGVLSKGSAYLSQLANIKAIAFDKTGTLTKGKPEVTNYYLDETRDQNNLIDIIVALEKESNHPLANAILNKFEPTTALTIAVENQIGVGLLGSYQSKEYRIGKPDSFEHISNHYKQLEKEWAEEGKTVVYLSEDDHVIGIIALMDVPSEHAKETINYFKQSGIHTTLITGDSEMTGHAVGKQLGIDQVIANVMPEDKSELIAQQKTAYGPTAMVGDGVNDAPALVNADIGIAMGDGTDVAVDVSDLVLMKNDLSKLVKAHTIALKMNRVIWENIIFSMAVVAFLVVVSFLGLTNMAISVIIHEGSTLVVILNGLRLLRAK</sequence>
<dbReference type="Pfam" id="PF00122">
    <property type="entry name" value="E1-E2_ATPase"/>
    <property type="match status" value="1"/>
</dbReference>
<dbReference type="InterPro" id="IPR018303">
    <property type="entry name" value="ATPase_P-typ_P_site"/>
</dbReference>
<dbReference type="KEGG" id="jda:BW727_101967"/>
<evidence type="ECO:0000256" key="10">
    <source>
        <dbReference type="ARBA" id="ARBA00022967"/>
    </source>
</evidence>
<evidence type="ECO:0000256" key="5">
    <source>
        <dbReference type="ARBA" id="ARBA00022723"/>
    </source>
</evidence>
<dbReference type="Gene3D" id="2.70.150.10">
    <property type="entry name" value="Calcium-transporting ATPase, cytoplasmic transduction domain A"/>
    <property type="match status" value="1"/>
</dbReference>
<dbReference type="InterPro" id="IPR008250">
    <property type="entry name" value="ATPase_P-typ_transduc_dom_A_sf"/>
</dbReference>
<dbReference type="FunFam" id="2.70.150.10:FF:000020">
    <property type="entry name" value="Copper-exporting P-type ATPase A"/>
    <property type="match status" value="1"/>
</dbReference>
<comment type="subcellular location">
    <subcellularLocation>
        <location evidence="1">Cell membrane</location>
        <topology evidence="1">Multi-pass membrane protein</topology>
    </subcellularLocation>
</comment>
<dbReference type="InterPro" id="IPR023298">
    <property type="entry name" value="ATPase_P-typ_TM_dom_sf"/>
</dbReference>
<keyword evidence="5 14" id="KW-0479">Metal-binding</keyword>
<dbReference type="NCBIfam" id="TIGR01525">
    <property type="entry name" value="ATPase-IB_hvy"/>
    <property type="match status" value="1"/>
</dbReference>
<dbReference type="GO" id="GO:0019829">
    <property type="term" value="F:ATPase-coupled monoatomic cation transmembrane transporter activity"/>
    <property type="evidence" value="ECO:0007669"/>
    <property type="project" value="InterPro"/>
</dbReference>
<dbReference type="GO" id="GO:0016887">
    <property type="term" value="F:ATP hydrolysis activity"/>
    <property type="evidence" value="ECO:0007669"/>
    <property type="project" value="InterPro"/>
</dbReference>
<feature type="transmembrane region" description="Helical" evidence="14">
    <location>
        <begin position="102"/>
        <end position="135"/>
    </location>
</feature>
<dbReference type="EC" id="3.6.3.-" evidence="16"/>
<dbReference type="Gene3D" id="3.40.50.1000">
    <property type="entry name" value="HAD superfamily/HAD-like"/>
    <property type="match status" value="1"/>
</dbReference>
<evidence type="ECO:0000256" key="6">
    <source>
        <dbReference type="ARBA" id="ARBA00022741"/>
    </source>
</evidence>
<keyword evidence="16" id="KW-0378">Hydrolase</keyword>
<dbReference type="PROSITE" id="PS00154">
    <property type="entry name" value="ATPASE_E1_E2"/>
    <property type="match status" value="1"/>
</dbReference>
<evidence type="ECO:0000256" key="3">
    <source>
        <dbReference type="ARBA" id="ARBA00022475"/>
    </source>
</evidence>
<evidence type="ECO:0000256" key="14">
    <source>
        <dbReference type="RuleBase" id="RU362081"/>
    </source>
</evidence>
<dbReference type="Proteomes" id="UP000188993">
    <property type="component" value="Chromosome"/>
</dbReference>
<keyword evidence="8 14" id="KW-0067">ATP-binding</keyword>
<keyword evidence="12" id="KW-0186">Copper</keyword>
<feature type="domain" description="P-type ATPase A" evidence="15">
    <location>
        <begin position="152"/>
        <end position="253"/>
    </location>
</feature>
<dbReference type="NCBIfam" id="TIGR01494">
    <property type="entry name" value="ATPase_P-type"/>
    <property type="match status" value="1"/>
</dbReference>
<dbReference type="SFLD" id="SFLDF00027">
    <property type="entry name" value="p-type_atpase"/>
    <property type="match status" value="1"/>
</dbReference>
<evidence type="ECO:0000256" key="11">
    <source>
        <dbReference type="ARBA" id="ARBA00022989"/>
    </source>
</evidence>
<dbReference type="InterPro" id="IPR059000">
    <property type="entry name" value="ATPase_P-type_domA"/>
</dbReference>
<dbReference type="SUPFAM" id="SSF81665">
    <property type="entry name" value="Calcium ATPase, transmembrane domain M"/>
    <property type="match status" value="1"/>
</dbReference>
<dbReference type="SFLD" id="SFLDS00003">
    <property type="entry name" value="Haloacid_Dehalogenase"/>
    <property type="match status" value="1"/>
</dbReference>
<dbReference type="SUPFAM" id="SSF81653">
    <property type="entry name" value="Calcium ATPase, transduction domain A"/>
    <property type="match status" value="1"/>
</dbReference>
<feature type="transmembrane region" description="Helical" evidence="14">
    <location>
        <begin position="603"/>
        <end position="623"/>
    </location>
</feature>
<evidence type="ECO:0000256" key="8">
    <source>
        <dbReference type="ARBA" id="ARBA00022840"/>
    </source>
</evidence>
<feature type="transmembrane region" description="Helical" evidence="14">
    <location>
        <begin position="305"/>
        <end position="325"/>
    </location>
</feature>
<keyword evidence="7" id="KW-0813">Transport</keyword>
<evidence type="ECO:0000313" key="16">
    <source>
        <dbReference type="EMBL" id="AQS54291.1"/>
    </source>
</evidence>
<dbReference type="Pfam" id="PF00702">
    <property type="entry name" value="Hydrolase"/>
    <property type="match status" value="1"/>
</dbReference>
<feature type="transmembrane region" description="Helical" evidence="14">
    <location>
        <begin position="629"/>
        <end position="650"/>
    </location>
</feature>
<dbReference type="PANTHER" id="PTHR43079:SF1">
    <property type="entry name" value="CADMIUM_ZINC-TRANSPORTING ATPASE HMA1, CHLOROPLASTIC-RELATED"/>
    <property type="match status" value="1"/>
</dbReference>
<name>A0A1S6IRW3_9LACT</name>
<dbReference type="SFLD" id="SFLDG00002">
    <property type="entry name" value="C1.7:_P-type_atpase_like"/>
    <property type="match status" value="1"/>
</dbReference>
<dbReference type="InterPro" id="IPR001757">
    <property type="entry name" value="P_typ_ATPase"/>
</dbReference>
<dbReference type="InterPro" id="IPR023299">
    <property type="entry name" value="ATPase_P-typ_cyto_dom_N"/>
</dbReference>
<dbReference type="GO" id="GO:0005886">
    <property type="term" value="C:plasma membrane"/>
    <property type="evidence" value="ECO:0007669"/>
    <property type="project" value="UniProtKB-SubCell"/>
</dbReference>
<accession>A0A1S6IRW3</accession>
<evidence type="ECO:0000256" key="9">
    <source>
        <dbReference type="ARBA" id="ARBA00022842"/>
    </source>
</evidence>
<reference evidence="16 17" key="1">
    <citation type="journal article" date="2014" name="Int. J. Syst. Evol. Microbiol.">
        <title>Jeotgalibaca dankookensis gen. nov., sp. nov., a member of the family Carnobacteriaceae, isolated from seujeot (Korean traditional food).</title>
        <authorList>
            <person name="Lee D.G."/>
            <person name="Trujillo M.E."/>
            <person name="Kang H."/>
            <person name="Ahn T.Y."/>
        </authorList>
    </citation>
    <scope>NUCLEOTIDE SEQUENCE [LARGE SCALE GENOMIC DNA]</scope>
    <source>
        <strain evidence="16 17">EX-07</strain>
    </source>
</reference>
<keyword evidence="4 14" id="KW-0812">Transmembrane</keyword>
<keyword evidence="11 14" id="KW-1133">Transmembrane helix</keyword>
<dbReference type="PRINTS" id="PR00119">
    <property type="entry name" value="CATATPASE"/>
</dbReference>
<evidence type="ECO:0000256" key="1">
    <source>
        <dbReference type="ARBA" id="ARBA00004651"/>
    </source>
</evidence>
<keyword evidence="6 14" id="KW-0547">Nucleotide-binding</keyword>
<evidence type="ECO:0000313" key="17">
    <source>
        <dbReference type="Proteomes" id="UP000188993"/>
    </source>
</evidence>
<feature type="transmembrane region" description="Helical" evidence="14">
    <location>
        <begin position="274"/>
        <end position="293"/>
    </location>
</feature>
<dbReference type="EMBL" id="CP019728">
    <property type="protein sequence ID" value="AQS54291.1"/>
    <property type="molecule type" value="Genomic_DNA"/>
</dbReference>
<dbReference type="STRING" id="708126.BW727_101967"/>
<dbReference type="GO" id="GO:0046872">
    <property type="term" value="F:metal ion binding"/>
    <property type="evidence" value="ECO:0007669"/>
    <property type="project" value="UniProtKB-KW"/>
</dbReference>
<evidence type="ECO:0000256" key="4">
    <source>
        <dbReference type="ARBA" id="ARBA00022692"/>
    </source>
</evidence>
<keyword evidence="7" id="KW-0406">Ion transport</keyword>
<keyword evidence="7" id="KW-0187">Copper transport</keyword>
<dbReference type="InterPro" id="IPR044492">
    <property type="entry name" value="P_typ_ATPase_HD_dom"/>
</dbReference>
<feature type="transmembrane region" description="Helical" evidence="14">
    <location>
        <begin position="63"/>
        <end position="82"/>
    </location>
</feature>
<keyword evidence="13 14" id="KW-0472">Membrane</keyword>
<proteinExistence type="inferred from homology"/>
<dbReference type="InterPro" id="IPR036412">
    <property type="entry name" value="HAD-like_sf"/>
</dbReference>
<comment type="similarity">
    <text evidence="2 14">Belongs to the cation transport ATPase (P-type) (TC 3.A.3) family. Type IB subfamily.</text>
</comment>
<keyword evidence="3 14" id="KW-1003">Cell membrane</keyword>
<evidence type="ECO:0000256" key="2">
    <source>
        <dbReference type="ARBA" id="ARBA00006024"/>
    </source>
</evidence>
<feature type="transmembrane region" description="Helical" evidence="14">
    <location>
        <begin position="40"/>
        <end position="56"/>
    </location>
</feature>
<evidence type="ECO:0000256" key="7">
    <source>
        <dbReference type="ARBA" id="ARBA00022796"/>
    </source>
</evidence>
<dbReference type="CDD" id="cd07551">
    <property type="entry name" value="P-type_ATPase_HM_ZosA_PfeT-like"/>
    <property type="match status" value="1"/>
</dbReference>
<dbReference type="InterPro" id="IPR051949">
    <property type="entry name" value="Cation_Transport_ATPase"/>
</dbReference>
<gene>
    <name evidence="16" type="primary">zosA_2</name>
    <name evidence="16" type="ORF">BW727_101967</name>
</gene>
<protein>
    <submittedName>
        <fullName evidence="16">Zinc-transporting ATPase</fullName>
        <ecNumber evidence="16">3.6.3.-</ecNumber>
    </submittedName>
</protein>
<keyword evidence="10" id="KW-1278">Translocase</keyword>
<dbReference type="Gene3D" id="3.40.1110.10">
    <property type="entry name" value="Calcium-transporting ATPase, cytoplasmic domain N"/>
    <property type="match status" value="1"/>
</dbReference>
<evidence type="ECO:0000256" key="12">
    <source>
        <dbReference type="ARBA" id="ARBA00023008"/>
    </source>
</evidence>
<dbReference type="GO" id="GO:0005524">
    <property type="term" value="F:ATP binding"/>
    <property type="evidence" value="ECO:0007669"/>
    <property type="project" value="UniProtKB-UniRule"/>
</dbReference>
<dbReference type="PANTHER" id="PTHR43079">
    <property type="entry name" value="PROBABLE CADMIUM/ZINC-TRANSPORTING ATPASE HMA1"/>
    <property type="match status" value="1"/>
</dbReference>
<dbReference type="AlphaFoldDB" id="A0A1S6IRW3"/>
<keyword evidence="9" id="KW-0460">Magnesium</keyword>
<dbReference type="GO" id="GO:0006825">
    <property type="term" value="P:copper ion transport"/>
    <property type="evidence" value="ECO:0007669"/>
    <property type="project" value="UniProtKB-KW"/>
</dbReference>
<evidence type="ECO:0000256" key="13">
    <source>
        <dbReference type="ARBA" id="ARBA00023136"/>
    </source>
</evidence>
<dbReference type="SUPFAM" id="SSF56784">
    <property type="entry name" value="HAD-like"/>
    <property type="match status" value="1"/>
</dbReference>
<keyword evidence="17" id="KW-1185">Reference proteome</keyword>
<dbReference type="InterPro" id="IPR023214">
    <property type="entry name" value="HAD_sf"/>
</dbReference>